<evidence type="ECO:0000313" key="11">
    <source>
        <dbReference type="RefSeq" id="XP_039135061.1"/>
    </source>
</evidence>
<evidence type="ECO:0000256" key="4">
    <source>
        <dbReference type="ARBA" id="ARBA00022884"/>
    </source>
</evidence>
<evidence type="ECO:0000256" key="5">
    <source>
        <dbReference type="PROSITE-ProRule" id="PRU00176"/>
    </source>
</evidence>
<dbReference type="InterPro" id="IPR045071">
    <property type="entry name" value="BBP-like"/>
</dbReference>
<dbReference type="Gene3D" id="3.30.1370.10">
    <property type="entry name" value="K Homology domain, type 1"/>
    <property type="match status" value="1"/>
</dbReference>
<dbReference type="Pfam" id="PF00076">
    <property type="entry name" value="RRM_1"/>
    <property type="match status" value="1"/>
</dbReference>
<dbReference type="InterPro" id="IPR055256">
    <property type="entry name" value="KH_1_KHDC4/BBP-like"/>
</dbReference>
<dbReference type="GO" id="GO:0003729">
    <property type="term" value="F:mRNA binding"/>
    <property type="evidence" value="ECO:0007669"/>
    <property type="project" value="TreeGrafter"/>
</dbReference>
<name>A0AB40C5H1_DIOCR</name>
<dbReference type="InterPro" id="IPR012677">
    <property type="entry name" value="Nucleotide-bd_a/b_plait_sf"/>
</dbReference>
<comment type="similarity">
    <text evidence="6">Belongs to the BBP/SF1 family.</text>
</comment>
<dbReference type="RefSeq" id="XP_039135060.1">
    <property type="nucleotide sequence ID" value="XM_039279126.1"/>
</dbReference>
<feature type="compositionally biased region" description="Acidic residues" evidence="7">
    <location>
        <begin position="128"/>
        <end position="152"/>
    </location>
</feature>
<dbReference type="SMART" id="SM00360">
    <property type="entry name" value="RRM"/>
    <property type="match status" value="1"/>
</dbReference>
<protein>
    <recommendedName>
        <fullName evidence="6">Branchpoint-bridging protein</fullName>
    </recommendedName>
</protein>
<dbReference type="AlphaFoldDB" id="A0AB40C5H1"/>
<dbReference type="InterPro" id="IPR035979">
    <property type="entry name" value="RBD_domain_sf"/>
</dbReference>
<evidence type="ECO:0000256" key="6">
    <source>
        <dbReference type="RuleBase" id="RU367126"/>
    </source>
</evidence>
<keyword evidence="4 5" id="KW-0694">RNA-binding</keyword>
<evidence type="ECO:0000313" key="9">
    <source>
        <dbReference type="Proteomes" id="UP001515500"/>
    </source>
</evidence>
<dbReference type="InterPro" id="IPR036612">
    <property type="entry name" value="KH_dom_type_1_sf"/>
</dbReference>
<feature type="domain" description="RRM" evidence="8">
    <location>
        <begin position="600"/>
        <end position="678"/>
    </location>
</feature>
<dbReference type="Gene3D" id="6.10.140.1790">
    <property type="match status" value="1"/>
</dbReference>
<dbReference type="InterPro" id="IPR000504">
    <property type="entry name" value="RRM_dom"/>
</dbReference>
<dbReference type="GO" id="GO:0048024">
    <property type="term" value="P:regulation of mRNA splicing, via spliceosome"/>
    <property type="evidence" value="ECO:0007669"/>
    <property type="project" value="TreeGrafter"/>
</dbReference>
<dbReference type="PANTHER" id="PTHR11208:SF45">
    <property type="entry name" value="SPLICING FACTOR 1"/>
    <property type="match status" value="1"/>
</dbReference>
<keyword evidence="2 6" id="KW-0863">Zinc-finger</keyword>
<reference evidence="10 11" key="1">
    <citation type="submission" date="2025-04" db="UniProtKB">
        <authorList>
            <consortium name="RefSeq"/>
        </authorList>
    </citation>
    <scope>IDENTIFICATION</scope>
</reference>
<dbReference type="Gene3D" id="3.30.70.330">
    <property type="match status" value="1"/>
</dbReference>
<dbReference type="Proteomes" id="UP001515500">
    <property type="component" value="Chromosome 11"/>
</dbReference>
<dbReference type="CDD" id="cd02395">
    <property type="entry name" value="KH-I_BBP"/>
    <property type="match status" value="1"/>
</dbReference>
<feature type="compositionally biased region" description="Basic and acidic residues" evidence="7">
    <location>
        <begin position="187"/>
        <end position="222"/>
    </location>
</feature>
<comment type="subcellular location">
    <subcellularLocation>
        <location evidence="6">Nucleus</location>
    </subcellularLocation>
</comment>
<dbReference type="PANTHER" id="PTHR11208">
    <property type="entry name" value="RNA-BINDING PROTEIN RELATED"/>
    <property type="match status" value="1"/>
</dbReference>
<evidence type="ECO:0000256" key="3">
    <source>
        <dbReference type="ARBA" id="ARBA00022833"/>
    </source>
</evidence>
<dbReference type="InterPro" id="IPR047086">
    <property type="entry name" value="SF1-HH_sf"/>
</dbReference>
<keyword evidence="3 6" id="KW-0862">Zinc</keyword>
<dbReference type="RefSeq" id="XP_039135061.1">
    <property type="nucleotide sequence ID" value="XM_039279127.1"/>
</dbReference>
<feature type="region of interest" description="Disordered" evidence="7">
    <location>
        <begin position="1"/>
        <end position="279"/>
    </location>
</feature>
<dbReference type="GeneID" id="120272317"/>
<keyword evidence="9" id="KW-1185">Reference proteome</keyword>
<evidence type="ECO:0000256" key="2">
    <source>
        <dbReference type="ARBA" id="ARBA00022771"/>
    </source>
</evidence>
<sequence length="800" mass="88983">MERKNGSVALSLTDSSGCDEDTDIESEEPMEEPNEEGFDENEQNEEEFCQVFSEDDPIEEEVYEEEPIEEELYEEELIKEEVCEEEPIEEEISEVEPIEEEISEDESNEKESYEEDPNEEGNHKGEPAEEAIYEEEFIEEEICEEENEEDLSETSASQSLLEGDKDEDQHSNFMPVYLEEQISSADALKEHLPKSPVEENNSGDKRRSADALGDHSQKKQKMEINSALTDVEYESKATDEIAVKENENSGSSGKRRRSRWDAGPGADDEAGDVAKKKRKTRWENDAAVLKMLGPLKLPDFVKGFVADADSDPEIKKLNSELLEISMKLHARELIDDRPVAERSPSPPPIYNELGIQLNTRNARYRLKLIELKQKIISDLVKRYPTFKPPSDYRPPKLYKKLYIPVKEYPEYNFVGLIIGPRGNTQKRMEKKTGAKIFIRGKGSAKDGRLRKEGNPDPWGEYEDLHVCVEAETQDSLDAAVKMVENLLVPVEDEANEHKRSQLLELAKLRQKAVHAKSGQANSLCDICGDSHLTSACPLIASNETSKNCEQANSLAEIGDEGVSPFSSPSAPTPKMPWRVSTASVSLLEENGKNNKVIDQANIYVASLPHTVDDNRLIELFSSFGPIGTARVIKDKQTGLSKGYGFVKYIDIASASNAIAQMNGCKLEGKTLSVRVAGCPPPILTGSLHMVLSRGPRFNYLPTYPGPPAVVHLNPNQKLWPGPPGSVLPEAYPATVSLSHINPFGTQPPPSFGYTTKVLPTFFSSGIASPDELAQFPGYQKSFDFPDPFFEPAPSSSLSSS</sequence>
<keyword evidence="6" id="KW-0508">mRNA splicing</keyword>
<dbReference type="PROSITE" id="PS50102">
    <property type="entry name" value="RRM"/>
    <property type="match status" value="1"/>
</dbReference>
<dbReference type="SMART" id="SM00322">
    <property type="entry name" value="KH"/>
    <property type="match status" value="1"/>
</dbReference>
<dbReference type="SUPFAM" id="SSF54928">
    <property type="entry name" value="RNA-binding domain, RBD"/>
    <property type="match status" value="1"/>
</dbReference>
<evidence type="ECO:0000259" key="8">
    <source>
        <dbReference type="PROSITE" id="PS50102"/>
    </source>
</evidence>
<feature type="compositionally biased region" description="Acidic residues" evidence="7">
    <location>
        <begin position="17"/>
        <end position="119"/>
    </location>
</feature>
<dbReference type="InterPro" id="IPR032570">
    <property type="entry name" value="SF1-HH"/>
</dbReference>
<dbReference type="Pfam" id="PF16275">
    <property type="entry name" value="SF1-HH"/>
    <property type="match status" value="1"/>
</dbReference>
<keyword evidence="1 6" id="KW-0479">Metal-binding</keyword>
<keyword evidence="6" id="KW-0507">mRNA processing</keyword>
<dbReference type="GO" id="GO:0008270">
    <property type="term" value="F:zinc ion binding"/>
    <property type="evidence" value="ECO:0007669"/>
    <property type="project" value="UniProtKB-UniRule"/>
</dbReference>
<dbReference type="Pfam" id="PF22675">
    <property type="entry name" value="KH-I_KHDC4-BBP"/>
    <property type="match status" value="1"/>
</dbReference>
<dbReference type="SUPFAM" id="SSF54791">
    <property type="entry name" value="Eukaryotic type KH-domain (KH-domain type I)"/>
    <property type="match status" value="1"/>
</dbReference>
<comment type="function">
    <text evidence="6">Necessary for the splicing of pre-mRNA. Has a role in the recognition of the branch site (5'-UACUAAC-3'), the pyrimidine tract and the 3'-splice site at the 3'-end of introns.</text>
</comment>
<dbReference type="GO" id="GO:0045131">
    <property type="term" value="F:pre-mRNA branch point binding"/>
    <property type="evidence" value="ECO:0007669"/>
    <property type="project" value="UniProtKB-UniRule"/>
</dbReference>
<accession>A0AB40C5H1</accession>
<dbReference type="GO" id="GO:0000398">
    <property type="term" value="P:mRNA splicing, via spliceosome"/>
    <property type="evidence" value="ECO:0007669"/>
    <property type="project" value="UniProtKB-UniRule"/>
</dbReference>
<evidence type="ECO:0000256" key="1">
    <source>
        <dbReference type="ARBA" id="ARBA00022723"/>
    </source>
</evidence>
<organism evidence="9 10">
    <name type="scientific">Dioscorea cayennensis subsp. rotundata</name>
    <name type="common">White Guinea yam</name>
    <name type="synonym">Dioscorea rotundata</name>
    <dbReference type="NCBI Taxonomy" id="55577"/>
    <lineage>
        <taxon>Eukaryota</taxon>
        <taxon>Viridiplantae</taxon>
        <taxon>Streptophyta</taxon>
        <taxon>Embryophyta</taxon>
        <taxon>Tracheophyta</taxon>
        <taxon>Spermatophyta</taxon>
        <taxon>Magnoliopsida</taxon>
        <taxon>Liliopsida</taxon>
        <taxon>Dioscoreales</taxon>
        <taxon>Dioscoreaceae</taxon>
        <taxon>Dioscorea</taxon>
    </lineage>
</organism>
<keyword evidence="6" id="KW-0539">Nucleus</keyword>
<feature type="compositionally biased region" description="Basic and acidic residues" evidence="7">
    <location>
        <begin position="233"/>
        <end position="247"/>
    </location>
</feature>
<dbReference type="PROSITE" id="PS50084">
    <property type="entry name" value="KH_TYPE_1"/>
    <property type="match status" value="1"/>
</dbReference>
<dbReference type="InterPro" id="IPR004087">
    <property type="entry name" value="KH_dom"/>
</dbReference>
<dbReference type="GO" id="GO:0005681">
    <property type="term" value="C:spliceosomal complex"/>
    <property type="evidence" value="ECO:0007669"/>
    <property type="project" value="UniProtKB-KW"/>
</dbReference>
<proteinExistence type="inferred from homology"/>
<keyword evidence="6" id="KW-0747">Spliceosome</keyword>
<evidence type="ECO:0000313" key="10">
    <source>
        <dbReference type="RefSeq" id="XP_039135060.1"/>
    </source>
</evidence>
<gene>
    <name evidence="10 11" type="primary">LOC120272317</name>
</gene>
<evidence type="ECO:0000256" key="7">
    <source>
        <dbReference type="SAM" id="MobiDB-lite"/>
    </source>
</evidence>